<dbReference type="EMBL" id="JANBPW010006963">
    <property type="protein sequence ID" value="KAJ1926321.1"/>
    <property type="molecule type" value="Genomic_DNA"/>
</dbReference>
<evidence type="ECO:0000313" key="1">
    <source>
        <dbReference type="EMBL" id="KAJ1926321.1"/>
    </source>
</evidence>
<reference evidence="1" key="1">
    <citation type="submission" date="2022-07" db="EMBL/GenBank/DDBJ databases">
        <title>Phylogenomic reconstructions and comparative analyses of Kickxellomycotina fungi.</title>
        <authorList>
            <person name="Reynolds N.K."/>
            <person name="Stajich J.E."/>
            <person name="Barry K."/>
            <person name="Grigoriev I.V."/>
            <person name="Crous P."/>
            <person name="Smith M.E."/>
        </authorList>
    </citation>
    <scope>NUCLEOTIDE SEQUENCE</scope>
    <source>
        <strain evidence="1">NRRL 5244</strain>
    </source>
</reference>
<dbReference type="Proteomes" id="UP001150603">
    <property type="component" value="Unassembled WGS sequence"/>
</dbReference>
<evidence type="ECO:0000313" key="2">
    <source>
        <dbReference type="Proteomes" id="UP001150603"/>
    </source>
</evidence>
<proteinExistence type="predicted"/>
<accession>A0ACC1IXB3</accession>
<comment type="caution">
    <text evidence="1">The sequence shown here is derived from an EMBL/GenBank/DDBJ whole genome shotgun (WGS) entry which is preliminary data.</text>
</comment>
<name>A0ACC1IXB3_9FUNG</name>
<gene>
    <name evidence="1" type="ORF">FBU59_007326</name>
</gene>
<feature type="non-terminal residue" evidence="1">
    <location>
        <position position="286"/>
    </location>
</feature>
<organism evidence="1 2">
    <name type="scientific">Linderina macrospora</name>
    <dbReference type="NCBI Taxonomy" id="4868"/>
    <lineage>
        <taxon>Eukaryota</taxon>
        <taxon>Fungi</taxon>
        <taxon>Fungi incertae sedis</taxon>
        <taxon>Zoopagomycota</taxon>
        <taxon>Kickxellomycotina</taxon>
        <taxon>Kickxellomycetes</taxon>
        <taxon>Kickxellales</taxon>
        <taxon>Kickxellaceae</taxon>
        <taxon>Linderina</taxon>
    </lineage>
</organism>
<protein>
    <submittedName>
        <fullName evidence="1">Uncharacterized protein</fullName>
    </submittedName>
</protein>
<sequence length="286" mass="31539">MKNISPLRLLTRSAESGFWSIEHVELAHDTAGGDASKADLLLPSSDILPSALASNHSNLGKAWKSVVRVTSTTPFCIDNNSGGTKVDTGFVIDKTRGIVVCSAEAFRGSAANISLIIRNTLQIAATIVYVHPLYPLVFLKYDPSDLGSGWSDLVSDLPVDNDYWSGERRLTLGQELTVLNCNMQMQPHVFNTQVLDLSIYRGVFSCKEHGNTEHFNINFINVVQRGDMQNSFSGLFCDSDGNVIGLWARIPRCYRNHCTAVFTGIDLAHIGRLVEKMRSSNEYPDI</sequence>
<keyword evidence="2" id="KW-1185">Reference proteome</keyword>